<evidence type="ECO:0000313" key="6">
    <source>
        <dbReference type="EMBL" id="SNS69247.1"/>
    </source>
</evidence>
<feature type="compositionally biased region" description="Basic and acidic residues" evidence="4">
    <location>
        <begin position="1"/>
        <end position="10"/>
    </location>
</feature>
<dbReference type="PROSITE" id="PS51118">
    <property type="entry name" value="HTH_HXLR"/>
    <property type="match status" value="1"/>
</dbReference>
<evidence type="ECO:0000256" key="3">
    <source>
        <dbReference type="ARBA" id="ARBA00023163"/>
    </source>
</evidence>
<keyword evidence="3" id="KW-0804">Transcription</keyword>
<keyword evidence="1" id="KW-0805">Transcription regulation</keyword>
<dbReference type="AlphaFoldDB" id="A0A239GJA1"/>
<dbReference type="Gene3D" id="1.10.10.10">
    <property type="entry name" value="Winged helix-like DNA-binding domain superfamily/Winged helix DNA-binding domain"/>
    <property type="match status" value="1"/>
</dbReference>
<dbReference type="Pfam" id="PF01638">
    <property type="entry name" value="HxlR"/>
    <property type="match status" value="1"/>
</dbReference>
<feature type="region of interest" description="Disordered" evidence="4">
    <location>
        <begin position="1"/>
        <end position="23"/>
    </location>
</feature>
<dbReference type="InterPro" id="IPR036388">
    <property type="entry name" value="WH-like_DNA-bd_sf"/>
</dbReference>
<sequence>MCVGHGREAADVGGGSGMRQGRTNVRASVRRVPGPCARWGDGDADFIREILDLVGDKWSVLIIGTLSDGPVRYSDLAQAIPGISQRMLTLTLKQLQRSGLIDRTAHAEVPPRVEYSLTALGGSLLSTVLELASWSAERHAEIRRHQETYDAGTV</sequence>
<dbReference type="EMBL" id="FZOF01000007">
    <property type="protein sequence ID" value="SNS69247.1"/>
    <property type="molecule type" value="Genomic_DNA"/>
</dbReference>
<organism evidence="6 7">
    <name type="scientific">Actinacidiphila glaucinigra</name>
    <dbReference type="NCBI Taxonomy" id="235986"/>
    <lineage>
        <taxon>Bacteria</taxon>
        <taxon>Bacillati</taxon>
        <taxon>Actinomycetota</taxon>
        <taxon>Actinomycetes</taxon>
        <taxon>Kitasatosporales</taxon>
        <taxon>Streptomycetaceae</taxon>
        <taxon>Actinacidiphila</taxon>
    </lineage>
</organism>
<proteinExistence type="predicted"/>
<dbReference type="Proteomes" id="UP000198280">
    <property type="component" value="Unassembled WGS sequence"/>
</dbReference>
<keyword evidence="2" id="KW-0238">DNA-binding</keyword>
<gene>
    <name evidence="6" type="ORF">SAMN05216252_107436</name>
</gene>
<name>A0A239GJA1_9ACTN</name>
<evidence type="ECO:0000259" key="5">
    <source>
        <dbReference type="PROSITE" id="PS51118"/>
    </source>
</evidence>
<evidence type="ECO:0000256" key="2">
    <source>
        <dbReference type="ARBA" id="ARBA00023125"/>
    </source>
</evidence>
<keyword evidence="7" id="KW-1185">Reference proteome</keyword>
<evidence type="ECO:0000256" key="4">
    <source>
        <dbReference type="SAM" id="MobiDB-lite"/>
    </source>
</evidence>
<dbReference type="PANTHER" id="PTHR33204:SF39">
    <property type="entry name" value="TRANSCRIPTIONAL REGULATORY PROTEIN"/>
    <property type="match status" value="1"/>
</dbReference>
<accession>A0A239GJA1</accession>
<protein>
    <submittedName>
        <fullName evidence="6">Transcriptional regulator, HxlR family</fullName>
    </submittedName>
</protein>
<dbReference type="GO" id="GO:0003677">
    <property type="term" value="F:DNA binding"/>
    <property type="evidence" value="ECO:0007669"/>
    <property type="project" value="UniProtKB-KW"/>
</dbReference>
<reference evidence="6 7" key="1">
    <citation type="submission" date="2017-06" db="EMBL/GenBank/DDBJ databases">
        <authorList>
            <person name="Kim H.J."/>
            <person name="Triplett B.A."/>
        </authorList>
    </citation>
    <scope>NUCLEOTIDE SEQUENCE [LARGE SCALE GENOMIC DNA]</scope>
    <source>
        <strain evidence="6 7">CGMCC 4.1858</strain>
    </source>
</reference>
<feature type="domain" description="HTH hxlR-type" evidence="5">
    <location>
        <begin position="36"/>
        <end position="143"/>
    </location>
</feature>
<dbReference type="InterPro" id="IPR002577">
    <property type="entry name" value="HTH_HxlR"/>
</dbReference>
<evidence type="ECO:0000313" key="7">
    <source>
        <dbReference type="Proteomes" id="UP000198280"/>
    </source>
</evidence>
<dbReference type="PANTHER" id="PTHR33204">
    <property type="entry name" value="TRANSCRIPTIONAL REGULATOR, MARR FAMILY"/>
    <property type="match status" value="1"/>
</dbReference>
<evidence type="ECO:0000256" key="1">
    <source>
        <dbReference type="ARBA" id="ARBA00023015"/>
    </source>
</evidence>
<dbReference type="SUPFAM" id="SSF46785">
    <property type="entry name" value="Winged helix' DNA-binding domain"/>
    <property type="match status" value="1"/>
</dbReference>
<dbReference type="InterPro" id="IPR036390">
    <property type="entry name" value="WH_DNA-bd_sf"/>
</dbReference>